<evidence type="ECO:0000256" key="6">
    <source>
        <dbReference type="ARBA" id="ARBA00022692"/>
    </source>
</evidence>
<organism evidence="19 20">
    <name type="scientific">Escallonia rubra</name>
    <dbReference type="NCBI Taxonomy" id="112253"/>
    <lineage>
        <taxon>Eukaryota</taxon>
        <taxon>Viridiplantae</taxon>
        <taxon>Streptophyta</taxon>
        <taxon>Embryophyta</taxon>
        <taxon>Tracheophyta</taxon>
        <taxon>Spermatophyta</taxon>
        <taxon>Magnoliopsida</taxon>
        <taxon>eudicotyledons</taxon>
        <taxon>Gunneridae</taxon>
        <taxon>Pentapetalae</taxon>
        <taxon>asterids</taxon>
        <taxon>campanulids</taxon>
        <taxon>Escalloniales</taxon>
        <taxon>Escalloniaceae</taxon>
        <taxon>Escallonia</taxon>
    </lineage>
</organism>
<dbReference type="SUPFAM" id="SSF52058">
    <property type="entry name" value="L domain-like"/>
    <property type="match status" value="2"/>
</dbReference>
<evidence type="ECO:0000256" key="17">
    <source>
        <dbReference type="SAM" id="SignalP"/>
    </source>
</evidence>
<evidence type="ECO:0000256" key="4">
    <source>
        <dbReference type="ARBA" id="ARBA00022553"/>
    </source>
</evidence>
<evidence type="ECO:0000256" key="15">
    <source>
        <dbReference type="SAM" id="MobiDB-lite"/>
    </source>
</evidence>
<dbReference type="GO" id="GO:0005524">
    <property type="term" value="F:ATP binding"/>
    <property type="evidence" value="ECO:0007669"/>
    <property type="project" value="UniProtKB-KW"/>
</dbReference>
<feature type="signal peptide" evidence="17">
    <location>
        <begin position="1"/>
        <end position="29"/>
    </location>
</feature>
<dbReference type="InterPro" id="IPR011009">
    <property type="entry name" value="Kinase-like_dom_sf"/>
</dbReference>
<dbReference type="EMBL" id="JAVXUO010002219">
    <property type="protein sequence ID" value="KAK2975239.1"/>
    <property type="molecule type" value="Genomic_DNA"/>
</dbReference>
<proteinExistence type="inferred from homology"/>
<evidence type="ECO:0000256" key="1">
    <source>
        <dbReference type="ARBA" id="ARBA00004167"/>
    </source>
</evidence>
<dbReference type="Pfam" id="PF02536">
    <property type="entry name" value="mTERF"/>
    <property type="match status" value="1"/>
</dbReference>
<feature type="compositionally biased region" description="Polar residues" evidence="15">
    <location>
        <begin position="726"/>
        <end position="745"/>
    </location>
</feature>
<dbReference type="Pfam" id="PF07714">
    <property type="entry name" value="PK_Tyr_Ser-Thr"/>
    <property type="match status" value="1"/>
</dbReference>
<dbReference type="FunFam" id="3.80.10.10:FF:000383">
    <property type="entry name" value="Leucine-rich repeat receptor protein kinase EMS1"/>
    <property type="match status" value="1"/>
</dbReference>
<evidence type="ECO:0000313" key="20">
    <source>
        <dbReference type="Proteomes" id="UP001187471"/>
    </source>
</evidence>
<feature type="domain" description="Protein kinase" evidence="18">
    <location>
        <begin position="783"/>
        <end position="1048"/>
    </location>
</feature>
<keyword evidence="8" id="KW-0677">Repeat</keyword>
<keyword evidence="20" id="KW-1185">Reference proteome</keyword>
<dbReference type="InterPro" id="IPR003690">
    <property type="entry name" value="MTERF"/>
</dbReference>
<dbReference type="FunFam" id="3.30.200.20:FF:000486">
    <property type="entry name" value="Leucine-rich repeat receptor-like protein kinase"/>
    <property type="match status" value="1"/>
</dbReference>
<dbReference type="Gene3D" id="1.10.510.10">
    <property type="entry name" value="Transferase(Phosphotransferase) domain 1"/>
    <property type="match status" value="2"/>
</dbReference>
<keyword evidence="5" id="KW-0433">Leucine-rich repeat</keyword>
<accession>A0AA88U8J3</accession>
<evidence type="ECO:0000256" key="14">
    <source>
        <dbReference type="ARBA" id="ARBA00023170"/>
    </source>
</evidence>
<feature type="region of interest" description="Disordered" evidence="15">
    <location>
        <begin position="713"/>
        <end position="745"/>
    </location>
</feature>
<dbReference type="InterPro" id="IPR003591">
    <property type="entry name" value="Leu-rich_rpt_typical-subtyp"/>
</dbReference>
<feature type="transmembrane region" description="Helical" evidence="16">
    <location>
        <begin position="609"/>
        <end position="630"/>
    </location>
</feature>
<dbReference type="Pfam" id="PF08263">
    <property type="entry name" value="LRRNT_2"/>
    <property type="match status" value="1"/>
</dbReference>
<evidence type="ECO:0000313" key="19">
    <source>
        <dbReference type="EMBL" id="KAK2975239.1"/>
    </source>
</evidence>
<dbReference type="Pfam" id="PF13855">
    <property type="entry name" value="LRR_8"/>
    <property type="match status" value="1"/>
</dbReference>
<dbReference type="GO" id="GO:0006353">
    <property type="term" value="P:DNA-templated transcription termination"/>
    <property type="evidence" value="ECO:0007669"/>
    <property type="project" value="UniProtKB-KW"/>
</dbReference>
<dbReference type="PANTHER" id="PTHR48003">
    <property type="entry name" value="OS07G0626500 PROTEIN"/>
    <property type="match status" value="1"/>
</dbReference>
<evidence type="ECO:0000256" key="10">
    <source>
        <dbReference type="ARBA" id="ARBA00022840"/>
    </source>
</evidence>
<dbReference type="Pfam" id="PF00560">
    <property type="entry name" value="LRR_1"/>
    <property type="match status" value="7"/>
</dbReference>
<evidence type="ECO:0000256" key="2">
    <source>
        <dbReference type="ARBA" id="ARBA00007692"/>
    </source>
</evidence>
<evidence type="ECO:0000256" key="13">
    <source>
        <dbReference type="ARBA" id="ARBA00023136"/>
    </source>
</evidence>
<dbReference type="InterPro" id="IPR001611">
    <property type="entry name" value="Leu-rich_rpt"/>
</dbReference>
<dbReference type="InterPro" id="IPR000719">
    <property type="entry name" value="Prot_kinase_dom"/>
</dbReference>
<dbReference type="Gene3D" id="3.80.10.10">
    <property type="entry name" value="Ribonuclease Inhibitor"/>
    <property type="match status" value="3"/>
</dbReference>
<dbReference type="FunFam" id="3.80.10.10:FF:000400">
    <property type="entry name" value="Nuclear pore complex protein NUP107"/>
    <property type="match status" value="1"/>
</dbReference>
<dbReference type="InterPro" id="IPR025875">
    <property type="entry name" value="Leu-rich_rpt_4"/>
</dbReference>
<dbReference type="Pfam" id="PF00069">
    <property type="entry name" value="Pkinase"/>
    <property type="match status" value="1"/>
</dbReference>
<dbReference type="GO" id="GO:0051707">
    <property type="term" value="P:response to other organism"/>
    <property type="evidence" value="ECO:0007669"/>
    <property type="project" value="UniProtKB-ARBA"/>
</dbReference>
<dbReference type="Gene3D" id="3.30.200.20">
    <property type="entry name" value="Phosphorylase Kinase, domain 1"/>
    <property type="match status" value="1"/>
</dbReference>
<dbReference type="InterPro" id="IPR053059">
    <property type="entry name" value="Inactive_SerThr-Kinase_ABA"/>
</dbReference>
<dbReference type="InterPro" id="IPR013210">
    <property type="entry name" value="LRR_N_plant-typ"/>
</dbReference>
<dbReference type="InterPro" id="IPR001245">
    <property type="entry name" value="Ser-Thr/Tyr_kinase_cat_dom"/>
</dbReference>
<dbReference type="FunFam" id="3.80.10.10:FF:000095">
    <property type="entry name" value="LRR receptor-like serine/threonine-protein kinase GSO1"/>
    <property type="match status" value="1"/>
</dbReference>
<keyword evidence="12 16" id="KW-1133">Transmembrane helix</keyword>
<dbReference type="Pfam" id="PF12799">
    <property type="entry name" value="LRR_4"/>
    <property type="match status" value="1"/>
</dbReference>
<keyword evidence="13 16" id="KW-0472">Membrane</keyword>
<protein>
    <recommendedName>
        <fullName evidence="18">Protein kinase domain-containing protein</fullName>
    </recommendedName>
</protein>
<dbReference type="PANTHER" id="PTHR48003:SF5">
    <property type="entry name" value="OS07G0626500 PROTEIN"/>
    <property type="match status" value="1"/>
</dbReference>
<gene>
    <name evidence="19" type="ORF">RJ640_009016</name>
</gene>
<dbReference type="PROSITE" id="PS50011">
    <property type="entry name" value="PROTEIN_KINASE_DOM"/>
    <property type="match status" value="2"/>
</dbReference>
<dbReference type="Proteomes" id="UP001187471">
    <property type="component" value="Unassembled WGS sequence"/>
</dbReference>
<dbReference type="SMART" id="SM00733">
    <property type="entry name" value="Mterf"/>
    <property type="match status" value="6"/>
</dbReference>
<evidence type="ECO:0000256" key="3">
    <source>
        <dbReference type="ARBA" id="ARBA00022472"/>
    </source>
</evidence>
<dbReference type="SMART" id="SM00369">
    <property type="entry name" value="LRR_TYP"/>
    <property type="match status" value="5"/>
</dbReference>
<evidence type="ECO:0000256" key="5">
    <source>
        <dbReference type="ARBA" id="ARBA00022614"/>
    </source>
</evidence>
<evidence type="ECO:0000259" key="18">
    <source>
        <dbReference type="PROSITE" id="PS50011"/>
    </source>
</evidence>
<dbReference type="GO" id="GO:0099402">
    <property type="term" value="P:plant organ development"/>
    <property type="evidence" value="ECO:0007669"/>
    <property type="project" value="UniProtKB-ARBA"/>
</dbReference>
<keyword evidence="3" id="KW-0806">Transcription termination</keyword>
<evidence type="ECO:0000256" key="8">
    <source>
        <dbReference type="ARBA" id="ARBA00022737"/>
    </source>
</evidence>
<keyword evidence="3" id="KW-0804">Transcription</keyword>
<evidence type="ECO:0000256" key="7">
    <source>
        <dbReference type="ARBA" id="ARBA00022729"/>
    </source>
</evidence>
<dbReference type="GO" id="GO:0009653">
    <property type="term" value="P:anatomical structure morphogenesis"/>
    <property type="evidence" value="ECO:0007669"/>
    <property type="project" value="UniProtKB-ARBA"/>
</dbReference>
<keyword evidence="10" id="KW-0067">ATP-binding</keyword>
<evidence type="ECO:0000256" key="11">
    <source>
        <dbReference type="ARBA" id="ARBA00022946"/>
    </source>
</evidence>
<sequence length="1703" mass="186922">MSRLTAPYRFLSLLLLIFSLLTAAASSSADEVRSLLEFKKGIRSDPLGRVLNSWNQTTPSADPTGCPGFYGVVCDDSGSVAAINLDSLGLVGDLKFFTLGGLKMLKNLSLSGNTLTGRLVPALGSMTSLQHLDLSSNQFYGPIPARINDLWALNYLNLSNNNFSSGFPAGIQNLQQLKVLDLHSNDLWGDVQDLIPELRNVEYVDLSYNGFYGSVSLDVHNLSALCNTVQYVNFSHNRLSGGFFKPESINLFRNLKVLDLGDNEISGELPPFGSLPSLHVLRLGNNQLYGSIPEELLESSIPLQELDLSGNGFSGPVHSVNSSSLRLLNLSSNMLAGSLPSSLGTCLIVDLSRNLLSDDISIMQSWGDTLEVLELSSNKLTGSIPNLTSQFQRLTTLNVGNNSLVGVLPPLIGTYPRLSAVDLSFNEFDGPLPSSFFTSTTLTNLNLSGNHFTGTIPLQGSHPSELLVLPSYPPMESLDLSENSLTGSLPSEIANLGRLKVLNLAKNQLAGHLPKELSKLSGLQYLDLSKNDFKGQIPDKLPLSLKVFNVSYNDLSGRIPENLRKFPDNSFRPGNALLIFPNGRPSENDVPAQIQERGKHHSSKSTIRIAIIVASVGAAFMIAFVLLAYYRAQLQDFRIRSGFSGQTTGRDVKVSRFSRPSLFKFHPNVDAPPTSLSFSNDHLLTSNSRSLSGPPELGTEIVEHALPGGVAASSAATHPNLMDSHPATSGRKSSPGSPIASSPRFSETIEQPVTLDVYSPDRLAGELFFLDASLAFTAEDLSRAPAEVLGRSSHGTLYKATLDSGHMLTVKWLRVGLVKFKKEFAKEVKKIGSIRHPNVVPLRAYYWGPREQERLILADYVQGDSLALHLYETTPRRYTLLSFSQRLKVAVDVARGLLYLHERSLPHGNLKPTNILLAGSDFNAYLTDYGLHRLMTPAGTAEQILNLGALGYRAPELANTTKPIPSSKADVYAFGVILMELLTRRSAGDIISGQSGAVDLTDWVRLCDQEGRGMDCIDRDIAGGEEHSTGMDELLAISLRLLCQHHSMHSPSFFSSLIHSDARNPCFLNYLIESFKLPEPRALTISNRFHWVKTLDKPRSAVQFLKHFGLSDSQIRSAINSTPQILIVDFEKTLKPKLHFFQELGFTGSHLGKFISTNSSLLTSSLENKLKPRIKILKKLLGSNAKNEDLIKVLCRSKMIADKYTDSRLLSNALYLQSCGVVGSQLSTLLKRQPQIFTLPESGLRQIVNKVLEMGFSTRSRMLVHGLHTLSCLRKETLARKFGVFGSFGFSEAECMDMFRRTPSLFRASEEKLRLGIVFFMDTLKYDKALLIRKGSCLMLSMEGRVIPRYRVLQLLKVKRLLKKDPSFDNVVRLSEDEFLEKFISRTDSLKFKELPDNLFRPGNALLIFRNGRPFERGVVASYAPTHPNWIDSCPATLGRKSSPGSPIASSPYFSESIEQSVTLDAYLPDWLAGELFFLDASLAFTAELLSRCSYGALYKASLIVRTFSSSFSKRLKVAVDVAWGLLYLHVRSLPHGTLEPTNILLAGSDFKAYLTDYGLHRLTTPAGTAEQILNLGSPWIPRSELANTTKPIPSSRADVYAFGVILMELLTRRSAGDIISGAVNLTGCIRLCDQEGLGMDCIDRGIAGGEEHSKAMDELLAISLRCILPVMKGLTSDSPSNLGLILTSPPPSILVQGKMSID</sequence>
<feature type="chain" id="PRO_5041686744" description="Protein kinase domain-containing protein" evidence="17">
    <location>
        <begin position="30"/>
        <end position="1703"/>
    </location>
</feature>
<comment type="subcellular location">
    <subcellularLocation>
        <location evidence="1">Membrane</location>
        <topology evidence="1">Single-pass membrane protein</topology>
    </subcellularLocation>
</comment>
<keyword evidence="9" id="KW-0547">Nucleotide-binding</keyword>
<keyword evidence="6 16" id="KW-0812">Transmembrane</keyword>
<dbReference type="GO" id="GO:0003676">
    <property type="term" value="F:nucleic acid binding"/>
    <property type="evidence" value="ECO:0007669"/>
    <property type="project" value="InterPro"/>
</dbReference>
<dbReference type="GO" id="GO:0006952">
    <property type="term" value="P:defense response"/>
    <property type="evidence" value="ECO:0007669"/>
    <property type="project" value="UniProtKB-ARBA"/>
</dbReference>
<dbReference type="InterPro" id="IPR032675">
    <property type="entry name" value="LRR_dom_sf"/>
</dbReference>
<dbReference type="PROSITE" id="PS51450">
    <property type="entry name" value="LRR"/>
    <property type="match status" value="2"/>
</dbReference>
<comment type="similarity">
    <text evidence="2">Belongs to the mTERF family.</text>
</comment>
<dbReference type="GO" id="GO:0004672">
    <property type="term" value="F:protein kinase activity"/>
    <property type="evidence" value="ECO:0007669"/>
    <property type="project" value="InterPro"/>
</dbReference>
<evidence type="ECO:0000256" key="16">
    <source>
        <dbReference type="SAM" id="Phobius"/>
    </source>
</evidence>
<name>A0AA88U8J3_9ASTE</name>
<dbReference type="SUPFAM" id="SSF56112">
    <property type="entry name" value="Protein kinase-like (PK-like)"/>
    <property type="match status" value="2"/>
</dbReference>
<comment type="caution">
    <text evidence="19">The sequence shown here is derived from an EMBL/GenBank/DDBJ whole genome shotgun (WGS) entry which is preliminary data.</text>
</comment>
<keyword evidence="3" id="KW-0805">Transcription regulation</keyword>
<dbReference type="InterPro" id="IPR038538">
    <property type="entry name" value="MTERF_sf"/>
</dbReference>
<evidence type="ECO:0000256" key="12">
    <source>
        <dbReference type="ARBA" id="ARBA00022989"/>
    </source>
</evidence>
<evidence type="ECO:0000256" key="9">
    <source>
        <dbReference type="ARBA" id="ARBA00022741"/>
    </source>
</evidence>
<keyword evidence="7 17" id="KW-0732">Signal</keyword>
<feature type="domain" description="Protein kinase" evidence="18">
    <location>
        <begin position="1368"/>
        <end position="1703"/>
    </location>
</feature>
<dbReference type="GO" id="GO:0016020">
    <property type="term" value="C:membrane"/>
    <property type="evidence" value="ECO:0007669"/>
    <property type="project" value="UniProtKB-SubCell"/>
</dbReference>
<reference evidence="19" key="1">
    <citation type="submission" date="2022-12" db="EMBL/GenBank/DDBJ databases">
        <title>Draft genome assemblies for two species of Escallonia (Escalloniales).</title>
        <authorList>
            <person name="Chanderbali A."/>
            <person name="Dervinis C."/>
            <person name="Anghel I."/>
            <person name="Soltis D."/>
            <person name="Soltis P."/>
            <person name="Zapata F."/>
        </authorList>
    </citation>
    <scope>NUCLEOTIDE SEQUENCE</scope>
    <source>
        <strain evidence="19">UCBG92.1500</strain>
        <tissue evidence="19">Leaf</tissue>
    </source>
</reference>
<keyword evidence="4" id="KW-0597">Phosphoprotein</keyword>
<keyword evidence="14" id="KW-0675">Receptor</keyword>
<dbReference type="FunFam" id="1.25.70.10:FF:000001">
    <property type="entry name" value="Mitochondrial transcription termination factor-like"/>
    <property type="match status" value="1"/>
</dbReference>
<keyword evidence="11" id="KW-0809">Transit peptide</keyword>
<dbReference type="Gene3D" id="1.25.70.10">
    <property type="entry name" value="Transcription termination factor 3, mitochondrial"/>
    <property type="match status" value="2"/>
</dbReference>